<organism evidence="9 10">
    <name type="scientific">Conger conger</name>
    <name type="common">Conger eel</name>
    <name type="synonym">Muraena conger</name>
    <dbReference type="NCBI Taxonomy" id="82655"/>
    <lineage>
        <taxon>Eukaryota</taxon>
        <taxon>Metazoa</taxon>
        <taxon>Chordata</taxon>
        <taxon>Craniata</taxon>
        <taxon>Vertebrata</taxon>
        <taxon>Euteleostomi</taxon>
        <taxon>Actinopterygii</taxon>
        <taxon>Neopterygii</taxon>
        <taxon>Teleostei</taxon>
        <taxon>Anguilliformes</taxon>
        <taxon>Congridae</taxon>
        <taxon>Conger</taxon>
    </lineage>
</organism>
<dbReference type="Pfam" id="PF01300">
    <property type="entry name" value="Sua5_yciO_yrdC"/>
    <property type="match status" value="1"/>
</dbReference>
<evidence type="ECO:0000256" key="1">
    <source>
        <dbReference type="ARBA" id="ARBA00004496"/>
    </source>
</evidence>
<evidence type="ECO:0000256" key="7">
    <source>
        <dbReference type="ARBA" id="ARBA00048366"/>
    </source>
</evidence>
<evidence type="ECO:0000256" key="2">
    <source>
        <dbReference type="ARBA" id="ARBA00007663"/>
    </source>
</evidence>
<dbReference type="InterPro" id="IPR050156">
    <property type="entry name" value="TC-AMP_synthase_SUA5"/>
</dbReference>
<dbReference type="GO" id="GO:0006450">
    <property type="term" value="P:regulation of translational fidelity"/>
    <property type="evidence" value="ECO:0007669"/>
    <property type="project" value="TreeGrafter"/>
</dbReference>
<dbReference type="OrthoDB" id="3648309at2759"/>
<evidence type="ECO:0000256" key="6">
    <source>
        <dbReference type="ARBA" id="ARBA00022679"/>
    </source>
</evidence>
<proteinExistence type="inferred from homology"/>
<dbReference type="GO" id="GO:0061710">
    <property type="term" value="F:L-threonylcarbamoyladenylate synthase"/>
    <property type="evidence" value="ECO:0007669"/>
    <property type="project" value="UniProtKB-EC"/>
</dbReference>
<comment type="similarity">
    <text evidence="2">Belongs to the SUA5 family.</text>
</comment>
<keyword evidence="10" id="KW-1185">Reference proteome</keyword>
<dbReference type="SUPFAM" id="SSF55821">
    <property type="entry name" value="YrdC/RibB"/>
    <property type="match status" value="1"/>
</dbReference>
<keyword evidence="5" id="KW-0963">Cytoplasm</keyword>
<comment type="caution">
    <text evidence="9">The sequence shown here is derived from an EMBL/GenBank/DDBJ whole genome shotgun (WGS) entry which is preliminary data.</text>
</comment>
<evidence type="ECO:0000313" key="9">
    <source>
        <dbReference type="EMBL" id="KAJ8289254.1"/>
    </source>
</evidence>
<gene>
    <name evidence="9" type="ORF">COCON_G00019130</name>
</gene>
<accession>A0A9Q1E4K2</accession>
<dbReference type="GO" id="GO:0000049">
    <property type="term" value="F:tRNA binding"/>
    <property type="evidence" value="ECO:0007669"/>
    <property type="project" value="TreeGrafter"/>
</dbReference>
<dbReference type="EMBL" id="JAFJMO010000001">
    <property type="protein sequence ID" value="KAJ8289254.1"/>
    <property type="molecule type" value="Genomic_DNA"/>
</dbReference>
<evidence type="ECO:0000256" key="4">
    <source>
        <dbReference type="ARBA" id="ARBA00015492"/>
    </source>
</evidence>
<dbReference type="GO" id="GO:0005737">
    <property type="term" value="C:cytoplasm"/>
    <property type="evidence" value="ECO:0007669"/>
    <property type="project" value="UniProtKB-SubCell"/>
</dbReference>
<evidence type="ECO:0000259" key="8">
    <source>
        <dbReference type="Pfam" id="PF01300"/>
    </source>
</evidence>
<dbReference type="InterPro" id="IPR006070">
    <property type="entry name" value="Sua5-like_dom"/>
</dbReference>
<dbReference type="InterPro" id="IPR017945">
    <property type="entry name" value="DHBP_synth_RibB-like_a/b_dom"/>
</dbReference>
<comment type="subcellular location">
    <subcellularLocation>
        <location evidence="1">Cytoplasm</location>
    </subcellularLocation>
</comment>
<evidence type="ECO:0000256" key="5">
    <source>
        <dbReference type="ARBA" id="ARBA00022490"/>
    </source>
</evidence>
<dbReference type="GO" id="GO:0003725">
    <property type="term" value="F:double-stranded RNA binding"/>
    <property type="evidence" value="ECO:0007669"/>
    <property type="project" value="InterPro"/>
</dbReference>
<reference evidence="9" key="1">
    <citation type="journal article" date="2023" name="Science">
        <title>Genome structures resolve the early diversification of teleost fishes.</title>
        <authorList>
            <person name="Parey E."/>
            <person name="Louis A."/>
            <person name="Montfort J."/>
            <person name="Bouchez O."/>
            <person name="Roques C."/>
            <person name="Iampietro C."/>
            <person name="Lluch J."/>
            <person name="Castinel A."/>
            <person name="Donnadieu C."/>
            <person name="Desvignes T."/>
            <person name="Floi Bucao C."/>
            <person name="Jouanno E."/>
            <person name="Wen M."/>
            <person name="Mejri S."/>
            <person name="Dirks R."/>
            <person name="Jansen H."/>
            <person name="Henkel C."/>
            <person name="Chen W.J."/>
            <person name="Zahm M."/>
            <person name="Cabau C."/>
            <person name="Klopp C."/>
            <person name="Thompson A.W."/>
            <person name="Robinson-Rechavi M."/>
            <person name="Braasch I."/>
            <person name="Lecointre G."/>
            <person name="Bobe J."/>
            <person name="Postlethwait J.H."/>
            <person name="Berthelot C."/>
            <person name="Roest Crollius H."/>
            <person name="Guiguen Y."/>
        </authorList>
    </citation>
    <scope>NUCLEOTIDE SEQUENCE</scope>
    <source>
        <strain evidence="9">Concon-B</strain>
    </source>
</reference>
<name>A0A9Q1E4K2_CONCO</name>
<dbReference type="PANTHER" id="PTHR17490:SF10">
    <property type="entry name" value="THREONYLCARBAMOYL-AMP SYNTHASE"/>
    <property type="match status" value="1"/>
</dbReference>
<dbReference type="PANTHER" id="PTHR17490">
    <property type="entry name" value="SUA5"/>
    <property type="match status" value="1"/>
</dbReference>
<feature type="domain" description="YrdC-like" evidence="8">
    <location>
        <begin position="66"/>
        <end position="126"/>
    </location>
</feature>
<evidence type="ECO:0000256" key="3">
    <source>
        <dbReference type="ARBA" id="ARBA00012584"/>
    </source>
</evidence>
<protein>
    <recommendedName>
        <fullName evidence="4">Threonylcarbamoyl-AMP synthase</fullName>
        <ecNumber evidence="3">2.7.7.87</ecNumber>
    </recommendedName>
</protein>
<dbReference type="EC" id="2.7.7.87" evidence="3"/>
<sequence>MQLARFLCILTAPKPAYNSTSASLVKTMCKELKTRLLRLVPQTVNGPGRPGDSDGPHDWGEVLKATVYGIKGRNGQKPLAICVGEIEDIYKFCKVTVPEALLRDLLPGPVTLVLERSAALNSDLNPFTP</sequence>
<keyword evidence="6" id="KW-0808">Transferase</keyword>
<evidence type="ECO:0000313" key="10">
    <source>
        <dbReference type="Proteomes" id="UP001152803"/>
    </source>
</evidence>
<dbReference type="AlphaFoldDB" id="A0A9Q1E4K2"/>
<comment type="catalytic activity">
    <reaction evidence="7">
        <text>L-threonine + hydrogencarbonate + ATP = L-threonylcarbamoyladenylate + diphosphate + H2O</text>
        <dbReference type="Rhea" id="RHEA:36407"/>
        <dbReference type="ChEBI" id="CHEBI:15377"/>
        <dbReference type="ChEBI" id="CHEBI:17544"/>
        <dbReference type="ChEBI" id="CHEBI:30616"/>
        <dbReference type="ChEBI" id="CHEBI:33019"/>
        <dbReference type="ChEBI" id="CHEBI:57926"/>
        <dbReference type="ChEBI" id="CHEBI:73682"/>
        <dbReference type="EC" id="2.7.7.87"/>
    </reaction>
</comment>
<dbReference type="Proteomes" id="UP001152803">
    <property type="component" value="Unassembled WGS sequence"/>
</dbReference>
<dbReference type="Gene3D" id="3.90.870.10">
    <property type="entry name" value="DHBP synthase"/>
    <property type="match status" value="1"/>
</dbReference>